<evidence type="ECO:0000256" key="6">
    <source>
        <dbReference type="ARBA" id="ARBA00023315"/>
    </source>
</evidence>
<dbReference type="InterPro" id="IPR004960">
    <property type="entry name" value="LipA_acyltrans"/>
</dbReference>
<name>M1MY21_9CORY</name>
<protein>
    <submittedName>
        <fullName evidence="8">Lipid A biosynthesis lauroyl acyltransferase</fullName>
    </submittedName>
</protein>
<dbReference type="KEGG" id="chn:A605_08135"/>
<organism evidence="8 9">
    <name type="scientific">Corynebacterium halotolerans YIM 70093 = DSM 44683</name>
    <dbReference type="NCBI Taxonomy" id="1121362"/>
    <lineage>
        <taxon>Bacteria</taxon>
        <taxon>Bacillati</taxon>
        <taxon>Actinomycetota</taxon>
        <taxon>Actinomycetes</taxon>
        <taxon>Mycobacteriales</taxon>
        <taxon>Corynebacteriaceae</taxon>
        <taxon>Corynebacterium</taxon>
    </lineage>
</organism>
<evidence type="ECO:0000256" key="7">
    <source>
        <dbReference type="SAM" id="MobiDB-lite"/>
    </source>
</evidence>
<dbReference type="eggNOG" id="COG1560">
    <property type="taxonomic scope" value="Bacteria"/>
</dbReference>
<keyword evidence="2" id="KW-1003">Cell membrane</keyword>
<keyword evidence="4 8" id="KW-0808">Transferase</keyword>
<keyword evidence="5" id="KW-0472">Membrane</keyword>
<evidence type="ECO:0000313" key="9">
    <source>
        <dbReference type="Proteomes" id="UP000011723"/>
    </source>
</evidence>
<dbReference type="RefSeq" id="WP_015401048.1">
    <property type="nucleotide sequence ID" value="NC_020302.1"/>
</dbReference>
<dbReference type="NCBIfam" id="NF005919">
    <property type="entry name" value="PRK07920.1"/>
    <property type="match status" value="1"/>
</dbReference>
<dbReference type="EMBL" id="CP003697">
    <property type="protein sequence ID" value="AGF72629.1"/>
    <property type="molecule type" value="Genomic_DNA"/>
</dbReference>
<dbReference type="GO" id="GO:0016746">
    <property type="term" value="F:acyltransferase activity"/>
    <property type="evidence" value="ECO:0007669"/>
    <property type="project" value="UniProtKB-KW"/>
</dbReference>
<evidence type="ECO:0000313" key="8">
    <source>
        <dbReference type="EMBL" id="AGF72629.1"/>
    </source>
</evidence>
<dbReference type="PATRIC" id="fig|1121362.3.peg.1643"/>
<comment type="subcellular location">
    <subcellularLocation>
        <location evidence="1">Cell inner membrane</location>
    </subcellularLocation>
</comment>
<dbReference type="Pfam" id="PF03279">
    <property type="entry name" value="Lip_A_acyltrans"/>
    <property type="match status" value="1"/>
</dbReference>
<evidence type="ECO:0000256" key="3">
    <source>
        <dbReference type="ARBA" id="ARBA00022519"/>
    </source>
</evidence>
<feature type="region of interest" description="Disordered" evidence="7">
    <location>
        <begin position="299"/>
        <end position="319"/>
    </location>
</feature>
<evidence type="ECO:0000256" key="2">
    <source>
        <dbReference type="ARBA" id="ARBA00022475"/>
    </source>
</evidence>
<dbReference type="PANTHER" id="PTHR30606">
    <property type="entry name" value="LIPID A BIOSYNTHESIS LAUROYL ACYLTRANSFERASE"/>
    <property type="match status" value="1"/>
</dbReference>
<keyword evidence="3" id="KW-0997">Cell inner membrane</keyword>
<dbReference type="STRING" id="1121362.A605_08135"/>
<dbReference type="CDD" id="cd07984">
    <property type="entry name" value="LPLAT_LABLAT-like"/>
    <property type="match status" value="1"/>
</dbReference>
<evidence type="ECO:0000256" key="1">
    <source>
        <dbReference type="ARBA" id="ARBA00004533"/>
    </source>
</evidence>
<dbReference type="GO" id="GO:0009247">
    <property type="term" value="P:glycolipid biosynthetic process"/>
    <property type="evidence" value="ECO:0007669"/>
    <property type="project" value="UniProtKB-ARBA"/>
</dbReference>
<gene>
    <name evidence="8" type="ORF">A605_08135</name>
</gene>
<feature type="compositionally biased region" description="Basic residues" evidence="7">
    <location>
        <begin position="302"/>
        <end position="313"/>
    </location>
</feature>
<keyword evidence="9" id="KW-1185">Reference proteome</keyword>
<evidence type="ECO:0000256" key="4">
    <source>
        <dbReference type="ARBA" id="ARBA00022679"/>
    </source>
</evidence>
<reference evidence="8 9" key="1">
    <citation type="journal article" date="2012" name="Stand. Genomic Sci.">
        <title>Genome sequence of the halotolerant bacterium Corynebacterium halotolerans type strain YIM 70093(T) (= DSM 44683(T)).</title>
        <authorList>
            <person name="Ruckert C."/>
            <person name="Albersmeier A."/>
            <person name="Al-Dilaimi A."/>
            <person name="Niehaus K."/>
            <person name="Szczepanowski R."/>
            <person name="Kalinowski J."/>
        </authorList>
    </citation>
    <scope>NUCLEOTIDE SEQUENCE [LARGE SCALE GENOMIC DNA]</scope>
    <source>
        <strain evidence="8">YIM 70093</strain>
    </source>
</reference>
<accession>M1MY21</accession>
<keyword evidence="6 8" id="KW-0012">Acyltransferase</keyword>
<dbReference type="HOGENOM" id="CLU_049421_3_0_11"/>
<dbReference type="GO" id="GO:0005886">
    <property type="term" value="C:plasma membrane"/>
    <property type="evidence" value="ECO:0007669"/>
    <property type="project" value="UniProtKB-SubCell"/>
</dbReference>
<evidence type="ECO:0000256" key="5">
    <source>
        <dbReference type="ARBA" id="ARBA00023136"/>
    </source>
</evidence>
<dbReference type="PANTHER" id="PTHR30606:SF10">
    <property type="entry name" value="PHOSPHATIDYLINOSITOL MANNOSIDE ACYLTRANSFERASE"/>
    <property type="match status" value="1"/>
</dbReference>
<sequence>MNPLARLRGLGGIDPAAVGYLAGWALVRRLPEPLARALFRFGADRASHDGRGMDQLRRNLARVVGPENVTRDLVRDSVRSYARYWREAFRLPAMREDPVLDARLEDSVVGRDAFEASLNSGRGVILALPHSGNWDMAGMFLVRHFGQFTTVAERVRPEVLFRAFVDYRESLGFEVLALTGGQPPFPRLREVLASGGVIALLGERDLKQSGAEVEFFGEATTMPTGPARLALETGAALHVVHCWFTDGPEGEGWGFSVSDEVEVDELGPTVQRVADLFAANIAAHPEDWHMLQPQWTADIEARRKRRDRERRARGTGGMP</sequence>
<dbReference type="AlphaFoldDB" id="M1MY21"/>
<proteinExistence type="predicted"/>
<dbReference type="Proteomes" id="UP000011723">
    <property type="component" value="Chromosome"/>
</dbReference>